<feature type="compositionally biased region" description="Polar residues" evidence="1">
    <location>
        <begin position="209"/>
        <end position="222"/>
    </location>
</feature>
<keyword evidence="4" id="KW-1185">Reference proteome</keyword>
<feature type="compositionally biased region" description="Acidic residues" evidence="1">
    <location>
        <begin position="92"/>
        <end position="106"/>
    </location>
</feature>
<dbReference type="Gene3D" id="3.30.750.140">
    <property type="match status" value="1"/>
</dbReference>
<proteinExistence type="predicted"/>
<feature type="compositionally biased region" description="Low complexity" evidence="1">
    <location>
        <begin position="240"/>
        <end position="257"/>
    </location>
</feature>
<feature type="region of interest" description="Disordered" evidence="1">
    <location>
        <begin position="443"/>
        <end position="504"/>
    </location>
</feature>
<feature type="compositionally biased region" description="Polar residues" evidence="1">
    <location>
        <begin position="63"/>
        <end position="72"/>
    </location>
</feature>
<sequence>MPTTPINVFTIVAAPAAPGSKPTAARSNFVDSLQVAVQDSETTPPPRAEESTQSQRQDESDADSNTVEAQQHSADDDNRAENTEATQREGDSDSEQESAEAPDAEDTLVVSNAAAEQIAVEEATAQQLDGEFNKVEVAGVLPDADNEQPSDPELARNVATTEDAPSSTTTPGEGLLAETEAAADQQGEGQPVQAQAQTATTGEGDESSDNSAPVQVATNESSDTGERSVGDPANIADQDPTTPQKTAVQATATTAAVDKPAPPTDGPAKREDGNKRGEPQPVEAVQPSPERPPEVETETRQDLSGERDADAGQAETREKPAPNSSSFNSILERATGPAARRGNETEQTQNSAPQVDPQRFVSRVSRAFQAAEQRGGNVQLRLSPPELGSLRIELKMHDGALQAKLETETAAAKNVLLDNLPALRDRLAAQEIRVDKFEVDVRQQNSGGQPDWQAQQDQQNNQQHRGGRAVRSTLNSTRTSGDVAPATPTGGAQNNHDGQFSAVA</sequence>
<feature type="compositionally biased region" description="Basic and acidic residues" evidence="1">
    <location>
        <begin position="267"/>
        <end position="278"/>
    </location>
</feature>
<feature type="compositionally biased region" description="Polar residues" evidence="1">
    <location>
        <begin position="158"/>
        <end position="171"/>
    </location>
</feature>
<dbReference type="InterPro" id="IPR052563">
    <property type="entry name" value="FliK"/>
</dbReference>
<organism evidence="3 4">
    <name type="scientific">Aeoliella straminimaris</name>
    <dbReference type="NCBI Taxonomy" id="2954799"/>
    <lineage>
        <taxon>Bacteria</taxon>
        <taxon>Pseudomonadati</taxon>
        <taxon>Planctomycetota</taxon>
        <taxon>Planctomycetia</taxon>
        <taxon>Pirellulales</taxon>
        <taxon>Lacipirellulaceae</taxon>
        <taxon>Aeoliella</taxon>
    </lineage>
</organism>
<feature type="compositionally biased region" description="Polar residues" evidence="1">
    <location>
        <begin position="25"/>
        <end position="42"/>
    </location>
</feature>
<accession>A0A9X2JJY0</accession>
<keyword evidence="3" id="KW-0969">Cilium</keyword>
<evidence type="ECO:0000256" key="1">
    <source>
        <dbReference type="SAM" id="MobiDB-lite"/>
    </source>
</evidence>
<name>A0A9X2JJY0_9BACT</name>
<evidence type="ECO:0000313" key="4">
    <source>
        <dbReference type="Proteomes" id="UP001155241"/>
    </source>
</evidence>
<evidence type="ECO:0000313" key="3">
    <source>
        <dbReference type="EMBL" id="MCO6047353.1"/>
    </source>
</evidence>
<dbReference type="Pfam" id="PF02120">
    <property type="entry name" value="Flg_hook"/>
    <property type="match status" value="1"/>
</dbReference>
<dbReference type="CDD" id="cd17470">
    <property type="entry name" value="T3SS_Flik_C"/>
    <property type="match status" value="1"/>
</dbReference>
<keyword evidence="3" id="KW-0282">Flagellum</keyword>
<feature type="domain" description="Flagellar hook-length control protein-like C-terminal" evidence="2">
    <location>
        <begin position="366"/>
        <end position="446"/>
    </location>
</feature>
<feature type="region of interest" description="Disordered" evidence="1">
    <location>
        <begin position="136"/>
        <end position="382"/>
    </location>
</feature>
<comment type="caution">
    <text evidence="3">The sequence shown here is derived from an EMBL/GenBank/DDBJ whole genome shotgun (WGS) entry which is preliminary data.</text>
</comment>
<keyword evidence="3" id="KW-0966">Cell projection</keyword>
<reference evidence="3" key="1">
    <citation type="submission" date="2022-06" db="EMBL/GenBank/DDBJ databases">
        <title>Aeoliella straminimaris, a novel planctomycete from sediments.</title>
        <authorList>
            <person name="Vitorino I.R."/>
            <person name="Lage O.M."/>
        </authorList>
    </citation>
    <scope>NUCLEOTIDE SEQUENCE</scope>
    <source>
        <strain evidence="3">ICT_H6.2</strain>
    </source>
</reference>
<dbReference type="EMBL" id="JAMXLR010000092">
    <property type="protein sequence ID" value="MCO6047353.1"/>
    <property type="molecule type" value="Genomic_DNA"/>
</dbReference>
<dbReference type="PANTHER" id="PTHR37533:SF2">
    <property type="entry name" value="FLAGELLAR HOOK-LENGTH CONTROL PROTEIN"/>
    <property type="match status" value="1"/>
</dbReference>
<dbReference type="InterPro" id="IPR038610">
    <property type="entry name" value="FliK-like_C_sf"/>
</dbReference>
<evidence type="ECO:0000259" key="2">
    <source>
        <dbReference type="Pfam" id="PF02120"/>
    </source>
</evidence>
<dbReference type="AlphaFoldDB" id="A0A9X2JJY0"/>
<dbReference type="Proteomes" id="UP001155241">
    <property type="component" value="Unassembled WGS sequence"/>
</dbReference>
<feature type="compositionally biased region" description="Low complexity" evidence="1">
    <location>
        <begin position="172"/>
        <end position="183"/>
    </location>
</feature>
<feature type="compositionally biased region" description="Basic and acidic residues" evidence="1">
    <location>
        <begin position="73"/>
        <end position="91"/>
    </location>
</feature>
<dbReference type="InterPro" id="IPR021136">
    <property type="entry name" value="Flagellar_hook_control-like_C"/>
</dbReference>
<gene>
    <name evidence="3" type="ORF">NG895_25915</name>
</gene>
<feature type="region of interest" description="Disordered" evidence="1">
    <location>
        <begin position="14"/>
        <end position="113"/>
    </location>
</feature>
<protein>
    <submittedName>
        <fullName evidence="3">Flagellar hook-length control protein FliK</fullName>
    </submittedName>
</protein>
<dbReference type="RefSeq" id="WP_252855464.1">
    <property type="nucleotide sequence ID" value="NZ_JAMXLR010000092.1"/>
</dbReference>
<feature type="compositionally biased region" description="Basic and acidic residues" evidence="1">
    <location>
        <begin position="291"/>
        <end position="320"/>
    </location>
</feature>
<feature type="compositionally biased region" description="Low complexity" evidence="1">
    <location>
        <begin position="449"/>
        <end position="463"/>
    </location>
</feature>
<dbReference type="PANTHER" id="PTHR37533">
    <property type="entry name" value="FLAGELLAR HOOK-LENGTH CONTROL PROTEIN"/>
    <property type="match status" value="1"/>
</dbReference>